<keyword evidence="7" id="KW-0808">Transferase</keyword>
<evidence type="ECO:0000256" key="8">
    <source>
        <dbReference type="ARBA" id="ARBA00022786"/>
    </source>
</evidence>
<evidence type="ECO:0000256" key="1">
    <source>
        <dbReference type="ARBA" id="ARBA00000900"/>
    </source>
</evidence>
<evidence type="ECO:0000313" key="13">
    <source>
        <dbReference type="EMBL" id="KAK7592853.1"/>
    </source>
</evidence>
<comment type="pathway">
    <text evidence="3">Protein modification; protein ubiquitination.</text>
</comment>
<evidence type="ECO:0000256" key="7">
    <source>
        <dbReference type="ARBA" id="ARBA00022679"/>
    </source>
</evidence>
<dbReference type="AlphaFoldDB" id="A0AAN9Y602"/>
<evidence type="ECO:0000256" key="3">
    <source>
        <dbReference type="ARBA" id="ARBA00004906"/>
    </source>
</evidence>
<organism evidence="13 14">
    <name type="scientific">Parthenolecanium corni</name>
    <dbReference type="NCBI Taxonomy" id="536013"/>
    <lineage>
        <taxon>Eukaryota</taxon>
        <taxon>Metazoa</taxon>
        <taxon>Ecdysozoa</taxon>
        <taxon>Arthropoda</taxon>
        <taxon>Hexapoda</taxon>
        <taxon>Insecta</taxon>
        <taxon>Pterygota</taxon>
        <taxon>Neoptera</taxon>
        <taxon>Paraneoptera</taxon>
        <taxon>Hemiptera</taxon>
        <taxon>Sternorrhyncha</taxon>
        <taxon>Coccoidea</taxon>
        <taxon>Coccidae</taxon>
        <taxon>Parthenolecanium</taxon>
    </lineage>
</organism>
<dbReference type="GO" id="GO:0006511">
    <property type="term" value="P:ubiquitin-dependent protein catabolic process"/>
    <property type="evidence" value="ECO:0007669"/>
    <property type="project" value="InterPro"/>
</dbReference>
<keyword evidence="6" id="KW-0963">Cytoplasm</keyword>
<dbReference type="Pfam" id="PF04564">
    <property type="entry name" value="U-box"/>
    <property type="match status" value="1"/>
</dbReference>
<evidence type="ECO:0000259" key="12">
    <source>
        <dbReference type="PROSITE" id="PS51698"/>
    </source>
</evidence>
<dbReference type="PROSITE" id="PS51698">
    <property type="entry name" value="U_BOX"/>
    <property type="match status" value="1"/>
</dbReference>
<comment type="caution">
    <text evidence="13">The sequence shown here is derived from an EMBL/GenBank/DDBJ whole genome shotgun (WGS) entry which is preliminary data.</text>
</comment>
<dbReference type="InterPro" id="IPR003613">
    <property type="entry name" value="Ubox_domain"/>
</dbReference>
<proteinExistence type="inferred from homology"/>
<evidence type="ECO:0000256" key="11">
    <source>
        <dbReference type="ARBA" id="ARBA00040077"/>
    </source>
</evidence>
<evidence type="ECO:0000313" key="14">
    <source>
        <dbReference type="Proteomes" id="UP001367676"/>
    </source>
</evidence>
<evidence type="ECO:0000256" key="5">
    <source>
        <dbReference type="ARBA" id="ARBA00012483"/>
    </source>
</evidence>
<dbReference type="GO" id="GO:0005737">
    <property type="term" value="C:cytoplasm"/>
    <property type="evidence" value="ECO:0007669"/>
    <property type="project" value="UniProtKB-SubCell"/>
</dbReference>
<dbReference type="CDD" id="cd16657">
    <property type="entry name" value="RING-Ubox_UBE4A"/>
    <property type="match status" value="1"/>
</dbReference>
<protein>
    <recommendedName>
        <fullName evidence="11">Ubiquitin conjugation factor E4 A</fullName>
        <ecNumber evidence="5">2.3.2.27</ecNumber>
    </recommendedName>
</protein>
<dbReference type="PANTHER" id="PTHR13931">
    <property type="entry name" value="UBIQUITINATION FACTOR E4"/>
    <property type="match status" value="1"/>
</dbReference>
<dbReference type="SMART" id="SM00504">
    <property type="entry name" value="Ubox"/>
    <property type="match status" value="1"/>
</dbReference>
<dbReference type="FunFam" id="3.30.40.10:FF:000055">
    <property type="entry name" value="Ubiquitin conjugation factor e4 a"/>
    <property type="match status" value="1"/>
</dbReference>
<dbReference type="InterPro" id="IPR019474">
    <property type="entry name" value="Ub_conjug_fac_E4_core"/>
</dbReference>
<dbReference type="GO" id="GO:0000209">
    <property type="term" value="P:protein polyubiquitination"/>
    <property type="evidence" value="ECO:0007669"/>
    <property type="project" value="TreeGrafter"/>
</dbReference>
<keyword evidence="8" id="KW-0833">Ubl conjugation pathway</keyword>
<sequence length="1001" mass="114686">MNCQSIESNSLDFRINKLVEDAFKFTLNQNPQSQSLVYLEDIACGAEKTLIDLELLEHALFERLLLDNPESCVVKSRNPTQGVDDRVTLTACMVYLFECFKDLCQYRSKQQTDIEWLQVVDQMIKLVVRNAATALKQPDLYTGQDVHAQVIRVFSENMSFPGELISFFKLVTEEMKDDDMSSDGLHMLLEPILSILQKDMQKGTILYLPTVSLNMLEAFSKIPELALAAVKQSTPSTKRIGKLYADKLLGSVLSISSLPRKPDGRDEYFDKASIRTDSILVCKRLWSGLENLSTQLHRLMLSFLKCSTEVRNELLTWFGECIEYNTSRKQLWGNMMPQLVPVEHSHISDGFALNLCSVLLRLCEPFIKPANNPKLLKIDPTYCTVVTDSDFASKKVHLKNLHSETCLIPVAENEKRLLAQGEFTFITECFFMTHSALELGVKACLDRLMNLNQEIGRMQELMQTDRFLQNLDIRSIFEEKLQSELIKYISLRTALLEPSFISVLGDFHRASCTWLVQVLLDPDQPSQRESYAPGRYREVTFPLTEPTNTLKCVPEFVFENLCSYLVLLRRFYPTALEEKGSELLESVLTALIVFMGSNKFVRNPHLRARLAECVDCLLPTAAEVDIPDSLYSAANHMNYFYRTKLFNEHPHRHKIIPSLLDVFVGIEMTGQSVQFEQKFNYRRPMYNIMDYLWTLPEQRDVFKNLAVDAEQNMEAVNPPLFLRFINILMNDAIYLLDEALSNMSQLRKLQNAHDNHEWDNLPANERDQNLQQLQHIGMIARFDNILGMNTITTLEYLTEEIKTIFCHSTMVDRIAGMLNYFLLHLVGPKMKNFKVKDKNEYKFEPAKIVRKICAIYVHLGSSDKFCAAVSRDGRSYSPQLFEQAASVLVRIGGTELLQDLETLSKRVAELASQQLTDEGILAEAPDDYLDPIMSTLMSDPVVLPSSRITVDRSTIARHLLSDQTDPFNRSPLTMDMIQPNVDLKCKIEEWIKERRAKTKDA</sequence>
<dbReference type="Pfam" id="PF10408">
    <property type="entry name" value="Ufd2P_core"/>
    <property type="match status" value="1"/>
</dbReference>
<dbReference type="EC" id="2.3.2.27" evidence="5"/>
<evidence type="ECO:0000256" key="9">
    <source>
        <dbReference type="ARBA" id="ARBA00022990"/>
    </source>
</evidence>
<dbReference type="InterPro" id="IPR045132">
    <property type="entry name" value="UBE4"/>
</dbReference>
<comment type="function">
    <text evidence="10">Ubiquitin-protein ligase that probably functions as an E3 ligase in conjunction with specific E1 and E2 ligases. May also function as an E4 ligase mediating the assembly of polyubiquitin chains on substrates ubiquitinated by another E3 ubiquitin ligase. Mediates 'Lys-48'-linked polyubiquitination of substrates.</text>
</comment>
<keyword evidence="14" id="KW-1185">Reference proteome</keyword>
<dbReference type="InterPro" id="IPR013083">
    <property type="entry name" value="Znf_RING/FYVE/PHD"/>
</dbReference>
<evidence type="ECO:0000256" key="10">
    <source>
        <dbReference type="ARBA" id="ARBA00037624"/>
    </source>
</evidence>
<accession>A0AAN9Y602</accession>
<dbReference type="SUPFAM" id="SSF57850">
    <property type="entry name" value="RING/U-box"/>
    <property type="match status" value="1"/>
</dbReference>
<evidence type="ECO:0000256" key="6">
    <source>
        <dbReference type="ARBA" id="ARBA00022490"/>
    </source>
</evidence>
<reference evidence="13 14" key="1">
    <citation type="submission" date="2024-03" db="EMBL/GenBank/DDBJ databases">
        <title>Adaptation during the transition from Ophiocordyceps entomopathogen to insect associate is accompanied by gene loss and intensified selection.</title>
        <authorList>
            <person name="Ward C.M."/>
            <person name="Onetto C.A."/>
            <person name="Borneman A.R."/>
        </authorList>
    </citation>
    <scope>NUCLEOTIDE SEQUENCE [LARGE SCALE GENOMIC DNA]</scope>
    <source>
        <strain evidence="13">AWRI1</strain>
        <tissue evidence="13">Single Adult Female</tissue>
    </source>
</reference>
<dbReference type="GO" id="GO:0000151">
    <property type="term" value="C:ubiquitin ligase complex"/>
    <property type="evidence" value="ECO:0007669"/>
    <property type="project" value="InterPro"/>
</dbReference>
<dbReference type="PANTHER" id="PTHR13931:SF16">
    <property type="entry name" value="UBIQUITIN CONJUGATION FACTOR E4 A"/>
    <property type="match status" value="1"/>
</dbReference>
<comment type="similarity">
    <text evidence="4">Belongs to the ubiquitin conjugation factor E4 family.</text>
</comment>
<comment type="subcellular location">
    <subcellularLocation>
        <location evidence="2">Cytoplasm</location>
    </subcellularLocation>
</comment>
<gene>
    <name evidence="13" type="ORF">V9T40_007605</name>
</gene>
<dbReference type="GO" id="GO:0034450">
    <property type="term" value="F:ubiquitin-ubiquitin ligase activity"/>
    <property type="evidence" value="ECO:0007669"/>
    <property type="project" value="InterPro"/>
</dbReference>
<dbReference type="GO" id="GO:0005634">
    <property type="term" value="C:nucleus"/>
    <property type="evidence" value="ECO:0007669"/>
    <property type="project" value="TreeGrafter"/>
</dbReference>
<evidence type="ECO:0000256" key="4">
    <source>
        <dbReference type="ARBA" id="ARBA00007434"/>
    </source>
</evidence>
<feature type="domain" description="U-box" evidence="12">
    <location>
        <begin position="923"/>
        <end position="997"/>
    </location>
</feature>
<evidence type="ECO:0000256" key="2">
    <source>
        <dbReference type="ARBA" id="ARBA00004496"/>
    </source>
</evidence>
<name>A0AAN9Y602_9HEMI</name>
<keyword evidence="9" id="KW-0007">Acetylation</keyword>
<dbReference type="Gene3D" id="3.30.40.10">
    <property type="entry name" value="Zinc/RING finger domain, C3HC4 (zinc finger)"/>
    <property type="match status" value="1"/>
</dbReference>
<dbReference type="EMBL" id="JBBCAQ010000020">
    <property type="protein sequence ID" value="KAK7592853.1"/>
    <property type="molecule type" value="Genomic_DNA"/>
</dbReference>
<dbReference type="GO" id="GO:0036503">
    <property type="term" value="P:ERAD pathway"/>
    <property type="evidence" value="ECO:0007669"/>
    <property type="project" value="InterPro"/>
</dbReference>
<comment type="catalytic activity">
    <reaction evidence="1">
        <text>S-ubiquitinyl-[E2 ubiquitin-conjugating enzyme]-L-cysteine + [acceptor protein]-L-lysine = [E2 ubiquitin-conjugating enzyme]-L-cysteine + N(6)-ubiquitinyl-[acceptor protein]-L-lysine.</text>
        <dbReference type="EC" id="2.3.2.27"/>
    </reaction>
</comment>
<dbReference type="Proteomes" id="UP001367676">
    <property type="component" value="Unassembled WGS sequence"/>
</dbReference>